<keyword evidence="3" id="KW-1185">Reference proteome</keyword>
<name>A0AAW0B5K4_9AGAR</name>
<comment type="caution">
    <text evidence="2">The sequence shown here is derived from an EMBL/GenBank/DDBJ whole genome shotgun (WGS) entry which is preliminary data.</text>
</comment>
<evidence type="ECO:0000313" key="3">
    <source>
        <dbReference type="Proteomes" id="UP001383192"/>
    </source>
</evidence>
<sequence>MSSQNDTASQELAEALHTAIKLAHKQLDTASAIAPSTRQLLVDLHCSLTSVILGSFDSSSSQNLHQDPAPLISNDELERLWCEGYPFAMEGAEKSAASFDGSPSIESSKEEKQNPCHPVIPPNFSHDSVEYATWFYNGIVPVKDLDLHYDYSTELTLLQDSM</sequence>
<evidence type="ECO:0000256" key="1">
    <source>
        <dbReference type="SAM" id="MobiDB-lite"/>
    </source>
</evidence>
<gene>
    <name evidence="2" type="ORF">VNI00_017726</name>
</gene>
<evidence type="ECO:0000313" key="2">
    <source>
        <dbReference type="EMBL" id="KAK7020597.1"/>
    </source>
</evidence>
<accession>A0AAW0B5K4</accession>
<evidence type="ECO:0008006" key="4">
    <source>
        <dbReference type="Google" id="ProtNLM"/>
    </source>
</evidence>
<feature type="region of interest" description="Disordered" evidence="1">
    <location>
        <begin position="97"/>
        <end position="120"/>
    </location>
</feature>
<dbReference type="Proteomes" id="UP001383192">
    <property type="component" value="Unassembled WGS sequence"/>
</dbReference>
<dbReference type="AlphaFoldDB" id="A0AAW0B5K4"/>
<organism evidence="2 3">
    <name type="scientific">Paramarasmius palmivorus</name>
    <dbReference type="NCBI Taxonomy" id="297713"/>
    <lineage>
        <taxon>Eukaryota</taxon>
        <taxon>Fungi</taxon>
        <taxon>Dikarya</taxon>
        <taxon>Basidiomycota</taxon>
        <taxon>Agaricomycotina</taxon>
        <taxon>Agaricomycetes</taxon>
        <taxon>Agaricomycetidae</taxon>
        <taxon>Agaricales</taxon>
        <taxon>Marasmiineae</taxon>
        <taxon>Marasmiaceae</taxon>
        <taxon>Paramarasmius</taxon>
    </lineage>
</organism>
<protein>
    <recommendedName>
        <fullName evidence="4">Transcription factor</fullName>
    </recommendedName>
</protein>
<proteinExistence type="predicted"/>
<reference evidence="2 3" key="1">
    <citation type="submission" date="2024-01" db="EMBL/GenBank/DDBJ databases">
        <title>A draft genome for a cacao thread blight-causing isolate of Paramarasmius palmivorus.</title>
        <authorList>
            <person name="Baruah I.K."/>
            <person name="Bukari Y."/>
            <person name="Amoako-Attah I."/>
            <person name="Meinhardt L.W."/>
            <person name="Bailey B.A."/>
            <person name="Cohen S.P."/>
        </authorList>
    </citation>
    <scope>NUCLEOTIDE SEQUENCE [LARGE SCALE GENOMIC DNA]</scope>
    <source>
        <strain evidence="2 3">GH-12</strain>
    </source>
</reference>
<dbReference type="EMBL" id="JAYKXP010000186">
    <property type="protein sequence ID" value="KAK7020597.1"/>
    <property type="molecule type" value="Genomic_DNA"/>
</dbReference>